<dbReference type="GO" id="GO:0016787">
    <property type="term" value="F:hydrolase activity"/>
    <property type="evidence" value="ECO:0007669"/>
    <property type="project" value="UniProtKB-KW"/>
</dbReference>
<name>A0A9Q9EG55_9PEZI</name>
<evidence type="ECO:0000313" key="1">
    <source>
        <dbReference type="EMBL" id="USW50476.1"/>
    </source>
</evidence>
<dbReference type="InterPro" id="IPR036866">
    <property type="entry name" value="RibonucZ/Hydroxyglut_hydro"/>
</dbReference>
<dbReference type="Gene3D" id="3.60.15.10">
    <property type="entry name" value="Ribonuclease Z/Hydroxyacylglutathione hydrolase-like"/>
    <property type="match status" value="1"/>
</dbReference>
<dbReference type="PANTHER" id="PTHR30619:SF1">
    <property type="entry name" value="RECOMBINATION PROTEIN 2"/>
    <property type="match status" value="1"/>
</dbReference>
<organism evidence="1 2">
    <name type="scientific">Septoria linicola</name>
    <dbReference type="NCBI Taxonomy" id="215465"/>
    <lineage>
        <taxon>Eukaryota</taxon>
        <taxon>Fungi</taxon>
        <taxon>Dikarya</taxon>
        <taxon>Ascomycota</taxon>
        <taxon>Pezizomycotina</taxon>
        <taxon>Dothideomycetes</taxon>
        <taxon>Dothideomycetidae</taxon>
        <taxon>Mycosphaerellales</taxon>
        <taxon>Mycosphaerellaceae</taxon>
        <taxon>Septoria</taxon>
    </lineage>
</organism>
<dbReference type="PANTHER" id="PTHR30619">
    <property type="entry name" value="DNA INTERNALIZATION/COMPETENCE PROTEIN COMEC/REC2"/>
    <property type="match status" value="1"/>
</dbReference>
<keyword evidence="2" id="KW-1185">Reference proteome</keyword>
<dbReference type="InterPro" id="IPR052159">
    <property type="entry name" value="Competence_DNA_uptake"/>
</dbReference>
<dbReference type="OrthoDB" id="5371837at2759"/>
<protein>
    <submittedName>
        <fullName evidence="1">Ribonuclease Z/Hydroxyacylglutathione hydrolase</fullName>
    </submittedName>
</protein>
<dbReference type="Proteomes" id="UP001056384">
    <property type="component" value="Chromosome 3"/>
</dbReference>
<sequence>MPSTKDIAFPANVQTPLAQITIIDSGSGDCNVVDFAGLSLEGDGSYKPGTWTRTVIDVPEGAKVLNALNTVCSKVKFPDSPTNKADLTTKPPVRKVIITHIDEDHIGSAADFLKPKPYFLKEAEIAFPSLSGVCTQIPSISIKDEAISDPREPRRLLEVSLAFSCPALERMAESLKGLKYRCVLQWKFRYADKKNEPYWKECEESRTAADLTASLSCPTWDFPRKSKIGPKDGRMKVSVQMLITDATRNWTKVQINPTKEHFLKASKNFDLNEKLDNQWKLKSLPSQSKPIHAFALPLQHDVVDTTQSFHSSMALRSSAIRSPLSVQPHGPGGVHLLGVESSNKLEDVFDLVKGSLNLKRIVPVSDYQNNAEVFANIQSRTKLGDGWLRFVGPSRHCHDDVLRLIFKHNWVVGGTSVKDKRAEKNNVVTNRGSIVSMFTREHGAVTFQALFTGDAYDQSCDIRDTISSWTLGISQQLDPPSIYVDVLKVPHHGSDTTVRAEFYRFVRASVYIFSGQNVGHKNPKFTTLQTIVQGFKKPNEHTADGKYKIFFSSAEANEPAYDASAGSKGYKSAAAAMVKDSQLAPSVLKTYQMFMNWRNSNTENGFGRILLGYDAANKLVVSIPQILAATHNKPAMLEFWEIG</sequence>
<dbReference type="SUPFAM" id="SSF56281">
    <property type="entry name" value="Metallo-hydrolase/oxidoreductase"/>
    <property type="match status" value="1"/>
</dbReference>
<keyword evidence="1" id="KW-0378">Hydrolase</keyword>
<dbReference type="AlphaFoldDB" id="A0A9Q9EG55"/>
<reference evidence="1" key="1">
    <citation type="submission" date="2022-06" db="EMBL/GenBank/DDBJ databases">
        <title>Complete genome sequences of two strains of the flax pathogen Septoria linicola.</title>
        <authorList>
            <person name="Lapalu N."/>
            <person name="Simon A."/>
            <person name="Demenou B."/>
            <person name="Paumier D."/>
            <person name="Guillot M.-P."/>
            <person name="Gout L."/>
            <person name="Valade R."/>
        </authorList>
    </citation>
    <scope>NUCLEOTIDE SEQUENCE</scope>
    <source>
        <strain evidence="1">SE15195</strain>
    </source>
</reference>
<accession>A0A9Q9EG55</accession>
<evidence type="ECO:0000313" key="2">
    <source>
        <dbReference type="Proteomes" id="UP001056384"/>
    </source>
</evidence>
<proteinExistence type="predicted"/>
<dbReference type="EMBL" id="CP099420">
    <property type="protein sequence ID" value="USW50476.1"/>
    <property type="molecule type" value="Genomic_DNA"/>
</dbReference>
<gene>
    <name evidence="1" type="ORF">Slin15195_G037950</name>
</gene>